<evidence type="ECO:0000313" key="8">
    <source>
        <dbReference type="Proteomes" id="UP000319483"/>
    </source>
</evidence>
<keyword evidence="4 5" id="KW-0472">Membrane</keyword>
<evidence type="ECO:0000256" key="3">
    <source>
        <dbReference type="ARBA" id="ARBA00022989"/>
    </source>
</evidence>
<feature type="transmembrane region" description="Helical" evidence="5">
    <location>
        <begin position="24"/>
        <end position="46"/>
    </location>
</feature>
<evidence type="ECO:0000256" key="5">
    <source>
        <dbReference type="SAM" id="Phobius"/>
    </source>
</evidence>
<dbReference type="PANTHER" id="PTHR36985:SF1">
    <property type="entry name" value="TRANSLOCATION AND ASSEMBLY MODULE SUBUNIT TAMB"/>
    <property type="match status" value="1"/>
</dbReference>
<dbReference type="PANTHER" id="PTHR36985">
    <property type="entry name" value="TRANSLOCATION AND ASSEMBLY MODULE SUBUNIT TAMB"/>
    <property type="match status" value="1"/>
</dbReference>
<dbReference type="Proteomes" id="UP000319483">
    <property type="component" value="Unassembled WGS sequence"/>
</dbReference>
<protein>
    <submittedName>
        <fullName evidence="7">Translocation/assembly module TamB</fullName>
    </submittedName>
</protein>
<reference evidence="7 8" key="1">
    <citation type="submission" date="2019-07" db="EMBL/GenBank/DDBJ databases">
        <title>Gilliamella genomes.</title>
        <authorList>
            <person name="Zheng H."/>
        </authorList>
    </citation>
    <scope>NUCLEOTIDE SEQUENCE [LARGE SCALE GENOMIC DNA]</scope>
    <source>
        <strain evidence="7 8">W8127</strain>
    </source>
</reference>
<name>A0A556SCM8_9GAMM</name>
<keyword evidence="3 5" id="KW-1133">Transmembrane helix</keyword>
<gene>
    <name evidence="7" type="ORF">FPQ15_07095</name>
</gene>
<evidence type="ECO:0000256" key="1">
    <source>
        <dbReference type="ARBA" id="ARBA00004167"/>
    </source>
</evidence>
<dbReference type="EMBL" id="VMHM01000008">
    <property type="protein sequence ID" value="TSJ98913.1"/>
    <property type="molecule type" value="Genomic_DNA"/>
</dbReference>
<comment type="subcellular location">
    <subcellularLocation>
        <location evidence="1">Membrane</location>
        <topology evidence="1">Single-pass membrane protein</topology>
    </subcellularLocation>
</comment>
<dbReference type="InterPro" id="IPR007452">
    <property type="entry name" value="TamB_C"/>
</dbReference>
<sequence length="1269" mass="138982">MSENANHDAIAENSKSKGKWKKRCIVILSMFIFLITFIIMVIYTSLGVKLTMFALNKYLPELKIQQVEGSFHNLHIQGLSLDLTGVHVSVEDASLELSGSCLIQTKICLKNFDADGVNVQIDTKQFESSEDDTKADTTEDEERFIIKTPLPIELNATQLNKVKVNVDDMQFGMSSFTGKAIWVNEKIYVYPAVAMDLSAIFPDNTSPQGQKTENNLPINEQINQLFNEPLINSLPQVSIPLDINVSNLSGNNWLLHIGGEDFRFNQVTIETDMINNHIMVKQVDTNIQTPYLNGHASVNGEITLGDDWPLVAFIKADTKENHLEGQFSGKLLGKLTTHTSVTGLNKLNIDGHINFIEKYLPVMAKLNGKHIQWPLEGVAQYQLNDFDLAIDGNVEQYNLSTKGSVTGENLPATIFDIAGNGTNQGATFKRGIIKLPQGEIAASGNVNWQNSLQWNTNVKLNQVDLTKEIPEYPIKLNGQLNTTGKLAGETWQLNVTDLDLIGKIKHADFSANGNLQVDSKRNLSANDLAIIWDKNRINVDGSTEKGNLNAKLNLASLALLVDEMQGSIFGNIKMAGTKSNPIIDTNLTVDALKMPNISISKANLSGKMHYQDQLNLQLKLIGQNIEISNQIIKKADIDLVGNESKHTLSIDLDGNPASLKTSLTGKIDKDHTKWSGNISNALLNLGNNNHWSLTQPLTLTYDLNQQIPTIGAHCWHNSSSSICLEKPLSPIPNTQSTITLKDIDLARLPIPNDGETKLAGSINGKAEIKFSNNSKTPAIKANLTSNKVFVQQMIVNQALPIPFDLFNINVEFNEQQAKLDWHFSLKELGKINGDLLITDPNNQKKLSGQLIIDNLALAILNPLLDKNEYTKGAINGAVKFSGSLMDPYLTGNINLKQSEIKTNQLPIDIKSATLDIKLNGKSSTLHGILTTQSGNVDINGNASWQNLDKWQANLTVNGAAMQVSVPPMIVMSIVPDIKINATQDELTLLGKVNIPKGKITVDSLPESSVDVSPDEVMLDRNGNQIEPQKFGMKINSHLEINIGNDVSVDAFGLKAKLKGHLVATQTNKGLDLHGEVLIPSGRFNAYGQDLVIRKGVITFSGPSDRAILDVEAIRNPDSMDKSNITAGIRVTGSSEDPKIDIFSDPAMSQQEALSYLIRGQGLDNSDQSENDMMTALLVGIGTSKTGKYIGDIGNMFGIKNLTLDTQGAGDSSKVVVSGYILPHLQLKYGVGIFDSLATFTLRYRLMPSLYLEATSGLAQALDVIYQFEF</sequence>
<evidence type="ECO:0000259" key="6">
    <source>
        <dbReference type="Pfam" id="PF04357"/>
    </source>
</evidence>
<proteinExistence type="predicted"/>
<evidence type="ECO:0000256" key="4">
    <source>
        <dbReference type="ARBA" id="ARBA00023136"/>
    </source>
</evidence>
<feature type="domain" description="Translocation and assembly module TamB C-terminal" evidence="6">
    <location>
        <begin position="931"/>
        <end position="1269"/>
    </location>
</feature>
<dbReference type="AlphaFoldDB" id="A0A556SCM8"/>
<dbReference type="GO" id="GO:0005886">
    <property type="term" value="C:plasma membrane"/>
    <property type="evidence" value="ECO:0007669"/>
    <property type="project" value="InterPro"/>
</dbReference>
<dbReference type="RefSeq" id="WP_144091933.1">
    <property type="nucleotide sequence ID" value="NZ_VMHM01000008.1"/>
</dbReference>
<comment type="caution">
    <text evidence="7">The sequence shown here is derived from an EMBL/GenBank/DDBJ whole genome shotgun (WGS) entry which is preliminary data.</text>
</comment>
<keyword evidence="2 5" id="KW-0812">Transmembrane</keyword>
<dbReference type="GO" id="GO:0009306">
    <property type="term" value="P:protein secretion"/>
    <property type="evidence" value="ECO:0007669"/>
    <property type="project" value="InterPro"/>
</dbReference>
<accession>A0A556SCM8</accession>
<evidence type="ECO:0000256" key="2">
    <source>
        <dbReference type="ARBA" id="ARBA00022692"/>
    </source>
</evidence>
<evidence type="ECO:0000313" key="7">
    <source>
        <dbReference type="EMBL" id="TSJ98913.1"/>
    </source>
</evidence>
<dbReference type="Pfam" id="PF04357">
    <property type="entry name" value="TamB"/>
    <property type="match status" value="1"/>
</dbReference>
<organism evidence="7 8">
    <name type="scientific">Gilliamella apicola</name>
    <dbReference type="NCBI Taxonomy" id="1196095"/>
    <lineage>
        <taxon>Bacteria</taxon>
        <taxon>Pseudomonadati</taxon>
        <taxon>Pseudomonadota</taxon>
        <taxon>Gammaproteobacteria</taxon>
        <taxon>Orbales</taxon>
        <taxon>Orbaceae</taxon>
        <taxon>Gilliamella</taxon>
    </lineage>
</organism>
<dbReference type="GO" id="GO:0097347">
    <property type="term" value="C:TAM protein secretion complex"/>
    <property type="evidence" value="ECO:0007669"/>
    <property type="project" value="TreeGrafter"/>
</dbReference>